<protein>
    <submittedName>
        <fullName evidence="1">Uncharacterized protein</fullName>
    </submittedName>
</protein>
<gene>
    <name evidence="1" type="ORF">SAMN05421797_1011544</name>
</gene>
<dbReference type="AlphaFoldDB" id="A0A1N6S7H4"/>
<proteinExistence type="predicted"/>
<dbReference type="STRING" id="228959.SAMN05421797_1011544"/>
<dbReference type="Proteomes" id="UP000186953">
    <property type="component" value="Unassembled WGS sequence"/>
</dbReference>
<name>A0A1N6S7H4_9FLAO</name>
<evidence type="ECO:0000313" key="1">
    <source>
        <dbReference type="EMBL" id="SIQ36906.1"/>
    </source>
</evidence>
<organism evidence="1 2">
    <name type="scientific">Maribacter ulvicola</name>
    <dbReference type="NCBI Taxonomy" id="228959"/>
    <lineage>
        <taxon>Bacteria</taxon>
        <taxon>Pseudomonadati</taxon>
        <taxon>Bacteroidota</taxon>
        <taxon>Flavobacteriia</taxon>
        <taxon>Flavobacteriales</taxon>
        <taxon>Flavobacteriaceae</taxon>
        <taxon>Maribacter</taxon>
    </lineage>
</organism>
<accession>A0A1N6S7H4</accession>
<keyword evidence="2" id="KW-1185">Reference proteome</keyword>
<reference evidence="2" key="1">
    <citation type="submission" date="2017-01" db="EMBL/GenBank/DDBJ databases">
        <authorList>
            <person name="Varghese N."/>
            <person name="Submissions S."/>
        </authorList>
    </citation>
    <scope>NUCLEOTIDE SEQUENCE [LARGE SCALE GENOMIC DNA]</scope>
    <source>
        <strain evidence="2">DSM 15366</strain>
    </source>
</reference>
<dbReference type="EMBL" id="FTMA01000001">
    <property type="protein sequence ID" value="SIQ36906.1"/>
    <property type="molecule type" value="Genomic_DNA"/>
</dbReference>
<evidence type="ECO:0000313" key="2">
    <source>
        <dbReference type="Proteomes" id="UP000186953"/>
    </source>
</evidence>
<sequence length="33" mass="3993">MKYNFIEARIKPFKSIYAYTILVIYSLKRFGAF</sequence>